<name>A0A7S2I8N4_9EUKA</name>
<protein>
    <submittedName>
        <fullName evidence="1">Uncharacterized protein</fullName>
    </submittedName>
</protein>
<organism evidence="1">
    <name type="scientific">Haptolina brevifila</name>
    <dbReference type="NCBI Taxonomy" id="156173"/>
    <lineage>
        <taxon>Eukaryota</taxon>
        <taxon>Haptista</taxon>
        <taxon>Haptophyta</taxon>
        <taxon>Prymnesiophyceae</taxon>
        <taxon>Prymnesiales</taxon>
        <taxon>Prymnesiaceae</taxon>
        <taxon>Haptolina</taxon>
    </lineage>
</organism>
<evidence type="ECO:0000313" key="1">
    <source>
        <dbReference type="EMBL" id="CAD9512223.1"/>
    </source>
</evidence>
<proteinExistence type="predicted"/>
<sequence length="117" mass="13132">MQGRTRWSLLKESLDVSAYGADERGDIIPTLKHGDNRKMAIAQLAHRRRDPSEVVLVELDGGARVVFVCVKASAEEDRIGVEVAHRRQQHVLPNAPKLIRARAWQERGTQSVNQSIN</sequence>
<gene>
    <name evidence="1" type="ORF">CBRE1094_LOCUS32121</name>
</gene>
<reference evidence="1" key="1">
    <citation type="submission" date="2021-01" db="EMBL/GenBank/DDBJ databases">
        <authorList>
            <person name="Corre E."/>
            <person name="Pelletier E."/>
            <person name="Niang G."/>
            <person name="Scheremetjew M."/>
            <person name="Finn R."/>
            <person name="Kale V."/>
            <person name="Holt S."/>
            <person name="Cochrane G."/>
            <person name="Meng A."/>
            <person name="Brown T."/>
            <person name="Cohen L."/>
        </authorList>
    </citation>
    <scope>NUCLEOTIDE SEQUENCE</scope>
    <source>
        <strain evidence="1">UTEX LB 985</strain>
    </source>
</reference>
<dbReference type="AlphaFoldDB" id="A0A7S2I8N4"/>
<dbReference type="EMBL" id="HBGU01059082">
    <property type="protein sequence ID" value="CAD9512223.1"/>
    <property type="molecule type" value="Transcribed_RNA"/>
</dbReference>
<accession>A0A7S2I8N4</accession>